<evidence type="ECO:0000313" key="5">
    <source>
        <dbReference type="Proteomes" id="UP000619479"/>
    </source>
</evidence>
<proteinExistence type="inferred from homology"/>
<feature type="transmembrane region" description="Helical" evidence="2">
    <location>
        <begin position="275"/>
        <end position="294"/>
    </location>
</feature>
<feature type="domain" description="EamA" evidence="3">
    <location>
        <begin position="41"/>
        <end position="171"/>
    </location>
</feature>
<comment type="similarity">
    <text evidence="1">Belongs to the EamA transporter family.</text>
</comment>
<dbReference type="SUPFAM" id="SSF103481">
    <property type="entry name" value="Multidrug resistance efflux transporter EmrE"/>
    <property type="match status" value="2"/>
</dbReference>
<feature type="transmembrane region" description="Helical" evidence="2">
    <location>
        <begin position="99"/>
        <end position="117"/>
    </location>
</feature>
<dbReference type="PANTHER" id="PTHR12715:SF4">
    <property type="entry name" value="EAMA DOMAIN-CONTAINING PROTEIN"/>
    <property type="match status" value="1"/>
</dbReference>
<evidence type="ECO:0000313" key="4">
    <source>
        <dbReference type="EMBL" id="GID70971.1"/>
    </source>
</evidence>
<feature type="transmembrane region" description="Helical" evidence="2">
    <location>
        <begin position="156"/>
        <end position="177"/>
    </location>
</feature>
<feature type="transmembrane region" description="Helical" evidence="2">
    <location>
        <begin position="39"/>
        <end position="60"/>
    </location>
</feature>
<feature type="transmembrane region" description="Helical" evidence="2">
    <location>
        <begin position="183"/>
        <end position="202"/>
    </location>
</feature>
<name>A0A919MH68_9ACTN</name>
<keyword evidence="2" id="KW-1133">Transmembrane helix</keyword>
<evidence type="ECO:0000256" key="2">
    <source>
        <dbReference type="SAM" id="Phobius"/>
    </source>
</evidence>
<dbReference type="InterPro" id="IPR052756">
    <property type="entry name" value="Alkyne_AA_exporter"/>
</dbReference>
<dbReference type="Proteomes" id="UP000619479">
    <property type="component" value="Unassembled WGS sequence"/>
</dbReference>
<reference evidence="4" key="1">
    <citation type="submission" date="2021-01" db="EMBL/GenBank/DDBJ databases">
        <title>Whole genome shotgun sequence of Actinoplanes cyaneus NBRC 14990.</title>
        <authorList>
            <person name="Komaki H."/>
            <person name="Tamura T."/>
        </authorList>
    </citation>
    <scope>NUCLEOTIDE SEQUENCE</scope>
    <source>
        <strain evidence="4">NBRC 14990</strain>
    </source>
</reference>
<evidence type="ECO:0000259" key="3">
    <source>
        <dbReference type="Pfam" id="PF00892"/>
    </source>
</evidence>
<keyword evidence="5" id="KW-1185">Reference proteome</keyword>
<comment type="caution">
    <text evidence="4">The sequence shown here is derived from an EMBL/GenBank/DDBJ whole genome shotgun (WGS) entry which is preliminary data.</text>
</comment>
<organism evidence="4 5">
    <name type="scientific">Actinoplanes cyaneus</name>
    <dbReference type="NCBI Taxonomy" id="52696"/>
    <lineage>
        <taxon>Bacteria</taxon>
        <taxon>Bacillati</taxon>
        <taxon>Actinomycetota</taxon>
        <taxon>Actinomycetes</taxon>
        <taxon>Micromonosporales</taxon>
        <taxon>Micromonosporaceae</taxon>
        <taxon>Actinoplanes</taxon>
    </lineage>
</organism>
<sequence>MIPAAIANSAAVAEQSRLYGVPMSVSAVPDHRVRPSATVLAAVVVTVAAWASAFVAIRAVHAHFSAGSLALGRLATGAIALTIAVLATRTWVRPTAREWAQVVGVGVVWFGLYNVTLNAAEQRLDAGTSAMLVNVGPILIAVLAGIFLGEGFPRSLLIGAGVAFGGVLLIGFAGRGGASADPLGVALCLISAAAWAVGVTLQKPALRRLPALQVTQMACVVGMIVTLPFAGSLADDLRSAPAGPIAGVIYLGLVPTALAFGTWAYALANMNAGRLGVTTYLVPPLTILLAWPILSETPHLLALAGGAVALVGVALARRR</sequence>
<dbReference type="InterPro" id="IPR000620">
    <property type="entry name" value="EamA_dom"/>
</dbReference>
<keyword evidence="2" id="KW-0812">Transmembrane</keyword>
<feature type="domain" description="EamA" evidence="3">
    <location>
        <begin position="183"/>
        <end position="316"/>
    </location>
</feature>
<dbReference type="InterPro" id="IPR037185">
    <property type="entry name" value="EmrE-like"/>
</dbReference>
<gene>
    <name evidence="4" type="ORF">Acy02nite_88520</name>
</gene>
<feature type="transmembrane region" description="Helical" evidence="2">
    <location>
        <begin position="129"/>
        <end position="149"/>
    </location>
</feature>
<feature type="transmembrane region" description="Helical" evidence="2">
    <location>
        <begin position="66"/>
        <end position="87"/>
    </location>
</feature>
<dbReference type="EMBL" id="BOMH01000090">
    <property type="protein sequence ID" value="GID70971.1"/>
    <property type="molecule type" value="Genomic_DNA"/>
</dbReference>
<protein>
    <submittedName>
        <fullName evidence="4">Membrane protein</fullName>
    </submittedName>
</protein>
<accession>A0A919MH68</accession>
<dbReference type="GO" id="GO:0016020">
    <property type="term" value="C:membrane"/>
    <property type="evidence" value="ECO:0007669"/>
    <property type="project" value="InterPro"/>
</dbReference>
<dbReference type="PANTHER" id="PTHR12715">
    <property type="entry name" value="TRANSPORTER, DRUG/METABOLITE EXPORTER FAMILY"/>
    <property type="match status" value="1"/>
</dbReference>
<dbReference type="Pfam" id="PF00892">
    <property type="entry name" value="EamA"/>
    <property type="match status" value="2"/>
</dbReference>
<feature type="transmembrane region" description="Helical" evidence="2">
    <location>
        <begin position="245"/>
        <end position="268"/>
    </location>
</feature>
<keyword evidence="2" id="KW-0472">Membrane</keyword>
<feature type="transmembrane region" description="Helical" evidence="2">
    <location>
        <begin position="214"/>
        <end position="233"/>
    </location>
</feature>
<dbReference type="AlphaFoldDB" id="A0A919MH68"/>
<feature type="transmembrane region" description="Helical" evidence="2">
    <location>
        <begin position="300"/>
        <end position="316"/>
    </location>
</feature>
<evidence type="ECO:0000256" key="1">
    <source>
        <dbReference type="ARBA" id="ARBA00007362"/>
    </source>
</evidence>